<dbReference type="PANTHER" id="PTHR43434">
    <property type="entry name" value="PHOSPHOGLYCOLATE PHOSPHATASE"/>
    <property type="match status" value="1"/>
</dbReference>
<dbReference type="GO" id="GO:0019700">
    <property type="term" value="P:organic phosphonate catabolic process"/>
    <property type="evidence" value="ECO:0007669"/>
    <property type="project" value="InterPro"/>
</dbReference>
<name>F8F7I8_PAEMK</name>
<dbReference type="InterPro" id="IPR023214">
    <property type="entry name" value="HAD_sf"/>
</dbReference>
<dbReference type="SUPFAM" id="SSF56784">
    <property type="entry name" value="HAD-like"/>
    <property type="match status" value="1"/>
</dbReference>
<dbReference type="AlphaFoldDB" id="F8F7I8"/>
<comment type="cofactor">
    <cofactor evidence="2">
        <name>Mg(2+)</name>
        <dbReference type="ChEBI" id="CHEBI:18420"/>
    </cofactor>
    <text evidence="2">Binds 1 Mg(2+) ion per subunit.</text>
</comment>
<dbReference type="GO" id="GO:0000287">
    <property type="term" value="F:magnesium ion binding"/>
    <property type="evidence" value="ECO:0007669"/>
    <property type="project" value="UniProtKB-UniRule"/>
</dbReference>
<dbReference type="InterPro" id="IPR006323">
    <property type="entry name" value="Phosphonoacetald_hydro"/>
</dbReference>
<dbReference type="HOGENOM" id="CLU_045011_12_0_9"/>
<feature type="binding site" evidence="2">
    <location>
        <position position="10"/>
    </location>
    <ligand>
        <name>Mg(2+)</name>
        <dbReference type="ChEBI" id="CHEBI:18420"/>
    </ligand>
</feature>
<comment type="subunit">
    <text evidence="2">Homodimer.</text>
</comment>
<dbReference type="KEGG" id="pms:KNP414_00883"/>
<dbReference type="Gene3D" id="3.40.50.1000">
    <property type="entry name" value="HAD superfamily/HAD-like"/>
    <property type="match status" value="1"/>
</dbReference>
<gene>
    <name evidence="2" type="primary">phnX</name>
    <name evidence="3" type="ordered locus">KNP414_00883</name>
</gene>
<dbReference type="PATRIC" id="fig|1036673.3.peg.787"/>
<feature type="binding site" evidence="2">
    <location>
        <position position="182"/>
    </location>
    <ligand>
        <name>Mg(2+)</name>
        <dbReference type="ChEBI" id="CHEBI:18420"/>
    </ligand>
</feature>
<sequence>MVQAVILDWAGTTVDYGSFAPVKAFMDTFAEEGVEVTAEEVRKPMGRLKIDHLRAICALDRVAARWREVHGAEPGEADVQRMYAAFEERLLGILPQYAEPVPGAVALAERLRERGIRIGSTTGYTAEMMDIVAPEAQKRGYAPDVLVTPSEVAAGRPAPWMIYRNAEKLGVQEMHGMVKCGDTFSDIEEGRRAGVWTAAVLLGSSELGLTQPEVLAEDPAALAGRMERLAEAYREAGAHYVIDTIGDLDAVVTDISARLARGERP</sequence>
<feature type="binding site" evidence="2">
    <location>
        <position position="8"/>
    </location>
    <ligand>
        <name>Mg(2+)</name>
        <dbReference type="ChEBI" id="CHEBI:18420"/>
    </ligand>
</feature>
<dbReference type="InterPro" id="IPR036412">
    <property type="entry name" value="HAD-like_sf"/>
</dbReference>
<accession>F8F7I8</accession>
<keyword evidence="2" id="KW-0460">Magnesium</keyword>
<dbReference type="SFLD" id="SFLDS00003">
    <property type="entry name" value="Haloacid_Dehalogenase"/>
    <property type="match status" value="1"/>
</dbReference>
<dbReference type="EMBL" id="CP002869">
    <property type="protein sequence ID" value="AEI39473.1"/>
    <property type="molecule type" value="Genomic_DNA"/>
</dbReference>
<dbReference type="InterPro" id="IPR050155">
    <property type="entry name" value="HAD-like_hydrolase_sf"/>
</dbReference>
<dbReference type="GO" id="GO:0006281">
    <property type="term" value="P:DNA repair"/>
    <property type="evidence" value="ECO:0007669"/>
    <property type="project" value="TreeGrafter"/>
</dbReference>
<dbReference type="NCBIfam" id="TIGR01422">
    <property type="entry name" value="phosphonatase"/>
    <property type="match status" value="1"/>
</dbReference>
<evidence type="ECO:0000256" key="1">
    <source>
        <dbReference type="ARBA" id="ARBA00023270"/>
    </source>
</evidence>
<dbReference type="GO" id="GO:0008967">
    <property type="term" value="F:phosphoglycolate phosphatase activity"/>
    <property type="evidence" value="ECO:0007669"/>
    <property type="project" value="TreeGrafter"/>
</dbReference>
<dbReference type="GO" id="GO:0050194">
    <property type="term" value="F:phosphonoacetaldehyde hydrolase activity"/>
    <property type="evidence" value="ECO:0007669"/>
    <property type="project" value="UniProtKB-UniRule"/>
</dbReference>
<dbReference type="EC" id="3.11.1.1" evidence="2"/>
<comment type="function">
    <text evidence="2">Involved in phosphonate degradation.</text>
</comment>
<dbReference type="RefSeq" id="WP_013914637.1">
    <property type="nucleotide sequence ID" value="NC_015690.1"/>
</dbReference>
<keyword evidence="1 2" id="KW-0704">Schiff base</keyword>
<reference evidence="4" key="1">
    <citation type="submission" date="2011-06" db="EMBL/GenBank/DDBJ databases">
        <title>Complete genome sequence of Paenibacillus mucilaginosus KNP414.</title>
        <authorList>
            <person name="Wang J."/>
            <person name="Hu S."/>
            <person name="Hu X."/>
            <person name="Zhang B."/>
            <person name="Dong D."/>
            <person name="Zhang S."/>
            <person name="Zhao K."/>
            <person name="Wu D."/>
        </authorList>
    </citation>
    <scope>NUCLEOTIDE SEQUENCE [LARGE SCALE GENOMIC DNA]</scope>
    <source>
        <strain evidence="4">KNP414</strain>
    </source>
</reference>
<evidence type="ECO:0000313" key="4">
    <source>
        <dbReference type="Proteomes" id="UP000006620"/>
    </source>
</evidence>
<dbReference type="InterPro" id="IPR023198">
    <property type="entry name" value="PGP-like_dom2"/>
</dbReference>
<organism evidence="3 4">
    <name type="scientific">Paenibacillus mucilaginosus (strain KNP414)</name>
    <dbReference type="NCBI Taxonomy" id="1036673"/>
    <lineage>
        <taxon>Bacteria</taxon>
        <taxon>Bacillati</taxon>
        <taxon>Bacillota</taxon>
        <taxon>Bacilli</taxon>
        <taxon>Bacillales</taxon>
        <taxon>Paenibacillaceae</taxon>
        <taxon>Paenibacillus</taxon>
    </lineage>
</organism>
<feature type="active site" description="Schiff-base intermediate with substrate" evidence="2">
    <location>
        <position position="49"/>
    </location>
</feature>
<keyword evidence="2 3" id="KW-0378">Hydrolase</keyword>
<proteinExistence type="inferred from homology"/>
<dbReference type="HAMAP" id="MF_01375">
    <property type="entry name" value="PhnX"/>
    <property type="match status" value="1"/>
</dbReference>
<evidence type="ECO:0000313" key="3">
    <source>
        <dbReference type="EMBL" id="AEI39473.1"/>
    </source>
</evidence>
<feature type="active site" description="Nucleophile" evidence="2">
    <location>
        <position position="8"/>
    </location>
</feature>
<dbReference type="Proteomes" id="UP000006620">
    <property type="component" value="Chromosome"/>
</dbReference>
<dbReference type="SFLD" id="SFLDG01135">
    <property type="entry name" value="C1.5.6:_HAD__Beta-PGM__Phospha"/>
    <property type="match status" value="1"/>
</dbReference>
<comment type="catalytic activity">
    <reaction evidence="2">
        <text>phosphonoacetaldehyde + H2O = acetaldehyde + phosphate + H(+)</text>
        <dbReference type="Rhea" id="RHEA:18905"/>
        <dbReference type="ChEBI" id="CHEBI:15343"/>
        <dbReference type="ChEBI" id="CHEBI:15377"/>
        <dbReference type="ChEBI" id="CHEBI:15378"/>
        <dbReference type="ChEBI" id="CHEBI:43474"/>
        <dbReference type="ChEBI" id="CHEBI:58383"/>
        <dbReference type="EC" id="3.11.1.1"/>
    </reaction>
</comment>
<dbReference type="GO" id="GO:0005829">
    <property type="term" value="C:cytosol"/>
    <property type="evidence" value="ECO:0007669"/>
    <property type="project" value="TreeGrafter"/>
</dbReference>
<reference evidence="3 4" key="2">
    <citation type="journal article" date="2013" name="Genome Announc.">
        <title>Genome Sequence of Growth-Improving Paenibacillus mucilaginosus Strain KNP414.</title>
        <authorList>
            <person name="Lu J.J."/>
            <person name="Wang J.F."/>
            <person name="Hu X.F."/>
        </authorList>
    </citation>
    <scope>NUCLEOTIDE SEQUENCE [LARGE SCALE GENOMIC DNA]</scope>
    <source>
        <strain evidence="3 4">KNP414</strain>
    </source>
</reference>
<dbReference type="Gene3D" id="1.10.150.240">
    <property type="entry name" value="Putative phosphatase, domain 2"/>
    <property type="match status" value="1"/>
</dbReference>
<comment type="similarity">
    <text evidence="2">Belongs to the HAD-like hydrolase superfamily. PhnX family.</text>
</comment>
<evidence type="ECO:0000256" key="2">
    <source>
        <dbReference type="HAMAP-Rule" id="MF_01375"/>
    </source>
</evidence>
<dbReference type="SFLD" id="SFLDG01129">
    <property type="entry name" value="C1.5:_HAD__Beta-PGM__Phosphata"/>
    <property type="match status" value="1"/>
</dbReference>
<protein>
    <recommendedName>
        <fullName evidence="2">Phosphonoacetaldehyde hydrolase</fullName>
        <shortName evidence="2">Phosphonatase</shortName>
        <ecNumber evidence="2">3.11.1.1</ecNumber>
    </recommendedName>
    <alternativeName>
        <fullName evidence="2">Phosphonoacetaldehyde phosphonohydrolase</fullName>
    </alternativeName>
</protein>
<dbReference type="CDD" id="cd02586">
    <property type="entry name" value="HAD_PHN"/>
    <property type="match status" value="1"/>
</dbReference>
<dbReference type="PANTHER" id="PTHR43434:SF19">
    <property type="entry name" value="PHOSPHONOACETALDEHYDE HYDROLASE"/>
    <property type="match status" value="1"/>
</dbReference>
<keyword evidence="2" id="KW-0479">Metal-binding</keyword>
<dbReference type="Pfam" id="PF00702">
    <property type="entry name" value="Hydrolase"/>
    <property type="match status" value="1"/>
</dbReference>